<protein>
    <submittedName>
        <fullName evidence="2">Uncharacterized protein</fullName>
    </submittedName>
</protein>
<gene>
    <name evidence="2" type="ORF">LY90DRAFT_516284</name>
</gene>
<keyword evidence="1" id="KW-1133">Transmembrane helix</keyword>
<evidence type="ECO:0000313" key="3">
    <source>
        <dbReference type="Proteomes" id="UP000193920"/>
    </source>
</evidence>
<keyword evidence="1" id="KW-0812">Transmembrane</keyword>
<comment type="caution">
    <text evidence="2">The sequence shown here is derived from an EMBL/GenBank/DDBJ whole genome shotgun (WGS) entry which is preliminary data.</text>
</comment>
<dbReference type="Proteomes" id="UP000193920">
    <property type="component" value="Unassembled WGS sequence"/>
</dbReference>
<keyword evidence="3" id="KW-1185">Reference proteome</keyword>
<organism evidence="2 3">
    <name type="scientific">Neocallimastix californiae</name>
    <dbReference type="NCBI Taxonomy" id="1754190"/>
    <lineage>
        <taxon>Eukaryota</taxon>
        <taxon>Fungi</taxon>
        <taxon>Fungi incertae sedis</taxon>
        <taxon>Chytridiomycota</taxon>
        <taxon>Chytridiomycota incertae sedis</taxon>
        <taxon>Neocallimastigomycetes</taxon>
        <taxon>Neocallimastigales</taxon>
        <taxon>Neocallimastigaceae</taxon>
        <taxon>Neocallimastix</taxon>
    </lineage>
</organism>
<reference evidence="2 3" key="1">
    <citation type="submission" date="2016-08" db="EMBL/GenBank/DDBJ databases">
        <title>A Parts List for Fungal Cellulosomes Revealed by Comparative Genomics.</title>
        <authorList>
            <consortium name="DOE Joint Genome Institute"/>
            <person name="Haitjema C.H."/>
            <person name="Gilmore S.P."/>
            <person name="Henske J.K."/>
            <person name="Solomon K.V."/>
            <person name="De Groot R."/>
            <person name="Kuo A."/>
            <person name="Mondo S.J."/>
            <person name="Salamov A.A."/>
            <person name="Labutti K."/>
            <person name="Zhao Z."/>
            <person name="Chiniquy J."/>
            <person name="Barry K."/>
            <person name="Brewer H.M."/>
            <person name="Purvine S.O."/>
            <person name="Wright A.T."/>
            <person name="Boxma B."/>
            <person name="Van Alen T."/>
            <person name="Hackstein J.H."/>
            <person name="Baker S.E."/>
            <person name="Grigoriev I.V."/>
            <person name="O'Malley M.A."/>
        </authorList>
    </citation>
    <scope>NUCLEOTIDE SEQUENCE [LARGE SCALE GENOMIC DNA]</scope>
    <source>
        <strain evidence="2 3">G1</strain>
    </source>
</reference>
<name>A0A1Y2AF64_9FUNG</name>
<evidence type="ECO:0000256" key="1">
    <source>
        <dbReference type="SAM" id="Phobius"/>
    </source>
</evidence>
<proteinExistence type="predicted"/>
<feature type="transmembrane region" description="Helical" evidence="1">
    <location>
        <begin position="310"/>
        <end position="327"/>
    </location>
</feature>
<dbReference type="AlphaFoldDB" id="A0A1Y2AF64"/>
<feature type="transmembrane region" description="Helical" evidence="1">
    <location>
        <begin position="248"/>
        <end position="264"/>
    </location>
</feature>
<keyword evidence="1" id="KW-0472">Membrane</keyword>
<sequence>MYSKNIFKILTLGLLTIAKINGYMINNFTAIFDWDIDDSDDENIIFRFGCTSLPFNYEVLNIFTNFKSLVLSGVKNLNNNIMANIPKYVEYLEIGKAELTQEMLNSLREINSLKDLILLETKISVELNFNFQYLQYILNDITYPNIKPWILKLYALFNPDLSNPIFYRNYKKFTIIINNYINKNNLSNLYEWKYLNFYINTDCLSHGKYFGTIHMANSYNIVIAKLVLALLQNFIPVYLEYLGLHDKSILYSLIIINIVIYIYFAYNQIIYQPFYSKPVNNYKFAVYFSLALYSFFTFLICLLKINTSSAMDLISLIIILILFIIGYKCNDFYYNNILKRIYKKFNEKKMITNLKKATSSDELKYNPENFKKKDIYISLERIG</sequence>
<evidence type="ECO:0000313" key="2">
    <source>
        <dbReference type="EMBL" id="ORY21126.1"/>
    </source>
</evidence>
<feature type="transmembrane region" description="Helical" evidence="1">
    <location>
        <begin position="222"/>
        <end position="241"/>
    </location>
</feature>
<feature type="transmembrane region" description="Helical" evidence="1">
    <location>
        <begin position="284"/>
        <end position="303"/>
    </location>
</feature>
<accession>A0A1Y2AF64</accession>
<dbReference type="EMBL" id="MCOG01000272">
    <property type="protein sequence ID" value="ORY21126.1"/>
    <property type="molecule type" value="Genomic_DNA"/>
</dbReference>